<dbReference type="Pfam" id="PF07044">
    <property type="entry name" value="DUF1329"/>
    <property type="match status" value="1"/>
</dbReference>
<proteinExistence type="predicted"/>
<gene>
    <name evidence="1" type="ORF">S01H1_35267</name>
</gene>
<name>X0WCJ1_9ZZZZ</name>
<accession>X0WCJ1</accession>
<evidence type="ECO:0008006" key="2">
    <source>
        <dbReference type="Google" id="ProtNLM"/>
    </source>
</evidence>
<protein>
    <recommendedName>
        <fullName evidence="2">DUF1329 domain-containing protein</fullName>
    </recommendedName>
</protein>
<dbReference type="AlphaFoldDB" id="X0WCJ1"/>
<dbReference type="InterPro" id="IPR010752">
    <property type="entry name" value="DUF1329"/>
</dbReference>
<evidence type="ECO:0000313" key="1">
    <source>
        <dbReference type="EMBL" id="GAG10386.1"/>
    </source>
</evidence>
<comment type="caution">
    <text evidence="1">The sequence shown here is derived from an EMBL/GenBank/DDBJ whole genome shotgun (WGS) entry which is preliminary data.</text>
</comment>
<reference evidence="1" key="1">
    <citation type="journal article" date="2014" name="Front. Microbiol.">
        <title>High frequency of phylogenetically diverse reductive dehalogenase-homologous genes in deep subseafloor sedimentary metagenomes.</title>
        <authorList>
            <person name="Kawai M."/>
            <person name="Futagami T."/>
            <person name="Toyoda A."/>
            <person name="Takaki Y."/>
            <person name="Nishi S."/>
            <person name="Hori S."/>
            <person name="Arai W."/>
            <person name="Tsubouchi T."/>
            <person name="Morono Y."/>
            <person name="Uchiyama I."/>
            <person name="Ito T."/>
            <person name="Fujiyama A."/>
            <person name="Inagaki F."/>
            <person name="Takami H."/>
        </authorList>
    </citation>
    <scope>NUCLEOTIDE SEQUENCE</scope>
    <source>
        <strain evidence="1">Expedition CK06-06</strain>
    </source>
</reference>
<feature type="non-terminal residue" evidence="1">
    <location>
        <position position="165"/>
    </location>
</feature>
<sequence>MRAPVTLALFTALLLAAPALAQQAEDAGALVPQFQEGDVITMDQIDKLKPFLPPEFWDNRDFFFYEGMQLEIGPTADYSSAKEYQAATERFRGQPRIGPDNSLENYTAGLPFPRDEIDCKGDPQAGVKWMWNFDNQWDGDGATASFFYSYWDRGEQLPLYYQGSA</sequence>
<dbReference type="EMBL" id="BARS01022029">
    <property type="protein sequence ID" value="GAG10386.1"/>
    <property type="molecule type" value="Genomic_DNA"/>
</dbReference>
<organism evidence="1">
    <name type="scientific">marine sediment metagenome</name>
    <dbReference type="NCBI Taxonomy" id="412755"/>
    <lineage>
        <taxon>unclassified sequences</taxon>
        <taxon>metagenomes</taxon>
        <taxon>ecological metagenomes</taxon>
    </lineage>
</organism>